<reference evidence="3 4" key="1">
    <citation type="submission" date="2024-03" db="EMBL/GenBank/DDBJ databases">
        <title>Adaptation during the transition from Ophiocordyceps entomopathogen to insect associate is accompanied by gene loss and intensified selection.</title>
        <authorList>
            <person name="Ward C.M."/>
            <person name="Onetto C.A."/>
            <person name="Borneman A.R."/>
        </authorList>
    </citation>
    <scope>NUCLEOTIDE SEQUENCE [LARGE SCALE GENOMIC DNA]</scope>
    <source>
        <strain evidence="3">AWRI1</strain>
        <tissue evidence="3">Single Adult Female</tissue>
    </source>
</reference>
<name>A0AAN9TB29_9HEMI</name>
<keyword evidence="4" id="KW-1185">Reference proteome</keyword>
<evidence type="ECO:0000313" key="3">
    <source>
        <dbReference type="EMBL" id="KAK7580748.1"/>
    </source>
</evidence>
<dbReference type="PROSITE" id="PS00233">
    <property type="entry name" value="CHIT_BIND_RR_1"/>
    <property type="match status" value="1"/>
</dbReference>
<evidence type="ECO:0000313" key="4">
    <source>
        <dbReference type="Proteomes" id="UP001367676"/>
    </source>
</evidence>
<dbReference type="PANTHER" id="PTHR12236:SF95">
    <property type="entry name" value="CUTICULAR PROTEIN 76BD, ISOFORM C-RELATED"/>
    <property type="match status" value="1"/>
</dbReference>
<keyword evidence="1 2" id="KW-0193">Cuticle</keyword>
<dbReference type="AlphaFoldDB" id="A0AAN9TB29"/>
<dbReference type="EMBL" id="JBBCAQ010000034">
    <property type="protein sequence ID" value="KAK7580748.1"/>
    <property type="molecule type" value="Genomic_DNA"/>
</dbReference>
<dbReference type="GO" id="GO:0005615">
    <property type="term" value="C:extracellular space"/>
    <property type="evidence" value="ECO:0007669"/>
    <property type="project" value="TreeGrafter"/>
</dbReference>
<evidence type="ECO:0000256" key="1">
    <source>
        <dbReference type="ARBA" id="ARBA00022460"/>
    </source>
</evidence>
<dbReference type="GO" id="GO:0042302">
    <property type="term" value="F:structural constituent of cuticle"/>
    <property type="evidence" value="ECO:0007669"/>
    <property type="project" value="UniProtKB-UniRule"/>
</dbReference>
<dbReference type="InterPro" id="IPR051217">
    <property type="entry name" value="Insect_Cuticle_Struc_Prot"/>
</dbReference>
<dbReference type="InterPro" id="IPR000618">
    <property type="entry name" value="Insect_cuticle"/>
</dbReference>
<dbReference type="Proteomes" id="UP001367676">
    <property type="component" value="Unassembled WGS sequence"/>
</dbReference>
<dbReference type="Pfam" id="PF00379">
    <property type="entry name" value="Chitin_bind_4"/>
    <property type="match status" value="1"/>
</dbReference>
<sequence length="184" mass="19414">MCATIATAVYAPPTYVSPYVSPAPAAYFAPAAKIAAVPAYAHPIKYAPIAYAAPKAAYDTEYDPNPSYSYAYDVQDHVTGDSKSQHESRQGDVVQGSYSLVEPDGSKRTVDYTADPHNGFNAVVHKEPSAYPAAAKAYAAPVPVAPVVKYAPAPTKYVLPAAKYAQPSVYAYAPAPAPLVAYAH</sequence>
<organism evidence="3 4">
    <name type="scientific">Parthenolecanium corni</name>
    <dbReference type="NCBI Taxonomy" id="536013"/>
    <lineage>
        <taxon>Eukaryota</taxon>
        <taxon>Metazoa</taxon>
        <taxon>Ecdysozoa</taxon>
        <taxon>Arthropoda</taxon>
        <taxon>Hexapoda</taxon>
        <taxon>Insecta</taxon>
        <taxon>Pterygota</taxon>
        <taxon>Neoptera</taxon>
        <taxon>Paraneoptera</taxon>
        <taxon>Hemiptera</taxon>
        <taxon>Sternorrhyncha</taxon>
        <taxon>Coccoidea</taxon>
        <taxon>Coccidae</taxon>
        <taxon>Parthenolecanium</taxon>
    </lineage>
</organism>
<evidence type="ECO:0008006" key="5">
    <source>
        <dbReference type="Google" id="ProtNLM"/>
    </source>
</evidence>
<protein>
    <recommendedName>
        <fullName evidence="5">Cuticle protein</fullName>
    </recommendedName>
</protein>
<evidence type="ECO:0000256" key="2">
    <source>
        <dbReference type="PROSITE-ProRule" id="PRU00497"/>
    </source>
</evidence>
<dbReference type="InterPro" id="IPR031311">
    <property type="entry name" value="CHIT_BIND_RR_consensus"/>
</dbReference>
<gene>
    <name evidence="3" type="ORF">V9T40_001377</name>
</gene>
<dbReference type="PRINTS" id="PR00947">
    <property type="entry name" value="CUTICLE"/>
</dbReference>
<comment type="caution">
    <text evidence="3">The sequence shown here is derived from an EMBL/GenBank/DDBJ whole genome shotgun (WGS) entry which is preliminary data.</text>
</comment>
<dbReference type="PROSITE" id="PS51155">
    <property type="entry name" value="CHIT_BIND_RR_2"/>
    <property type="match status" value="1"/>
</dbReference>
<accession>A0AAN9TB29</accession>
<dbReference type="PANTHER" id="PTHR12236">
    <property type="entry name" value="STRUCTURAL CONTITUENT OF CUTICLE"/>
    <property type="match status" value="1"/>
</dbReference>
<proteinExistence type="predicted"/>
<dbReference type="GO" id="GO:0031012">
    <property type="term" value="C:extracellular matrix"/>
    <property type="evidence" value="ECO:0007669"/>
    <property type="project" value="TreeGrafter"/>
</dbReference>